<protein>
    <submittedName>
        <fullName evidence="1">Uncharacterized protein</fullName>
    </submittedName>
</protein>
<proteinExistence type="predicted"/>
<dbReference type="RefSeq" id="WP_118276514.1">
    <property type="nucleotide sequence ID" value="NZ_AP019695.1"/>
</dbReference>
<evidence type="ECO:0000313" key="2">
    <source>
        <dbReference type="Proteomes" id="UP000464754"/>
    </source>
</evidence>
<sequence>MNRIAKVEMIKISQEEYLGQIVGGFIVRDDEWILSNTVEKFKRYIESKGFEVAECKETKTSIALAVTKDGYMFAYNGYCIHKVLP</sequence>
<dbReference type="EMBL" id="AP019695">
    <property type="protein sequence ID" value="BBK22677.1"/>
    <property type="molecule type" value="Genomic_DNA"/>
</dbReference>
<dbReference type="Proteomes" id="UP000464754">
    <property type="component" value="Chromosome"/>
</dbReference>
<keyword evidence="2" id="KW-1185">Reference proteome</keyword>
<dbReference type="AlphaFoldDB" id="A0A6N4TIY5"/>
<accession>A0A6N4TIY5</accession>
<reference evidence="2" key="1">
    <citation type="submission" date="2019-05" db="EMBL/GenBank/DDBJ databases">
        <title>Complete genome sequencing of Absiella argi strain JCM 30884.</title>
        <authorList>
            <person name="Sakamoto M."/>
            <person name="Murakami T."/>
            <person name="Mori H."/>
        </authorList>
    </citation>
    <scope>NUCLEOTIDE SEQUENCE [LARGE SCALE GENOMIC DNA]</scope>
    <source>
        <strain evidence="2">JCM 30884</strain>
    </source>
</reference>
<gene>
    <name evidence="1" type="ORF">Aargi30884_15800</name>
</gene>
<dbReference type="KEGG" id="aarg:Aargi30884_15800"/>
<evidence type="ECO:0000313" key="1">
    <source>
        <dbReference type="EMBL" id="BBK22677.1"/>
    </source>
</evidence>
<organism evidence="1 2">
    <name type="scientific">Amedibacterium intestinale</name>
    <dbReference type="NCBI Taxonomy" id="2583452"/>
    <lineage>
        <taxon>Bacteria</taxon>
        <taxon>Bacillati</taxon>
        <taxon>Bacillota</taxon>
        <taxon>Erysipelotrichia</taxon>
        <taxon>Erysipelotrichales</taxon>
        <taxon>Erysipelotrichaceae</taxon>
        <taxon>Amedibacterium</taxon>
    </lineage>
</organism>
<name>A0A6N4TIY5_9FIRM</name>